<reference evidence="5" key="2">
    <citation type="journal article" date="2021" name="PeerJ">
        <title>Extensive microbial diversity within the chicken gut microbiome revealed by metagenomics and culture.</title>
        <authorList>
            <person name="Gilroy R."/>
            <person name="Ravi A."/>
            <person name="Getino M."/>
            <person name="Pursley I."/>
            <person name="Horton D.L."/>
            <person name="Alikhan N.F."/>
            <person name="Baker D."/>
            <person name="Gharbi K."/>
            <person name="Hall N."/>
            <person name="Watson M."/>
            <person name="Adriaenssens E.M."/>
            <person name="Foster-Nyarko E."/>
            <person name="Jarju S."/>
            <person name="Secka A."/>
            <person name="Antonio M."/>
            <person name="Oren A."/>
            <person name="Chaudhuri R.R."/>
            <person name="La Ragione R."/>
            <person name="Hildebrand F."/>
            <person name="Pallen M.J."/>
        </authorList>
    </citation>
    <scope>NUCLEOTIDE SEQUENCE</scope>
    <source>
        <strain evidence="5">ChiHjej12B11-7776</strain>
    </source>
</reference>
<proteinExistence type="inferred from homology"/>
<comment type="caution">
    <text evidence="5">The sequence shown here is derived from an EMBL/GenBank/DDBJ whole genome shotgun (WGS) entry which is preliminary data.</text>
</comment>
<evidence type="ECO:0000313" key="5">
    <source>
        <dbReference type="EMBL" id="HIU91187.1"/>
    </source>
</evidence>
<comment type="similarity">
    <text evidence="2">Belongs to the 5'-nucleotidase family.</text>
</comment>
<dbReference type="InterPro" id="IPR004843">
    <property type="entry name" value="Calcineurin-like_PHP"/>
</dbReference>
<dbReference type="SUPFAM" id="SSF55816">
    <property type="entry name" value="5'-nucleotidase (syn. UDP-sugar hydrolase), C-terminal domain"/>
    <property type="match status" value="1"/>
</dbReference>
<feature type="signal peptide" evidence="2">
    <location>
        <begin position="1"/>
        <end position="21"/>
    </location>
</feature>
<evidence type="ECO:0000256" key="1">
    <source>
        <dbReference type="ARBA" id="ARBA00022729"/>
    </source>
</evidence>
<evidence type="ECO:0000259" key="3">
    <source>
        <dbReference type="Pfam" id="PF00149"/>
    </source>
</evidence>
<dbReference type="EMBL" id="DVOC01000068">
    <property type="protein sequence ID" value="HIU91187.1"/>
    <property type="molecule type" value="Genomic_DNA"/>
</dbReference>
<protein>
    <submittedName>
        <fullName evidence="5">5'-nucleotidase C-terminal domain-containing protein</fullName>
    </submittedName>
</protein>
<dbReference type="SUPFAM" id="SSF56300">
    <property type="entry name" value="Metallo-dependent phosphatases"/>
    <property type="match status" value="1"/>
</dbReference>
<dbReference type="GO" id="GO:0016787">
    <property type="term" value="F:hydrolase activity"/>
    <property type="evidence" value="ECO:0007669"/>
    <property type="project" value="UniProtKB-KW"/>
</dbReference>
<reference evidence="5" key="1">
    <citation type="submission" date="2020-10" db="EMBL/GenBank/DDBJ databases">
        <authorList>
            <person name="Gilroy R."/>
        </authorList>
    </citation>
    <scope>NUCLEOTIDE SEQUENCE</scope>
    <source>
        <strain evidence="5">ChiHjej12B11-7776</strain>
    </source>
</reference>
<dbReference type="GO" id="GO:0009166">
    <property type="term" value="P:nucleotide catabolic process"/>
    <property type="evidence" value="ECO:0007669"/>
    <property type="project" value="InterPro"/>
</dbReference>
<dbReference type="PANTHER" id="PTHR11575">
    <property type="entry name" value="5'-NUCLEOTIDASE-RELATED"/>
    <property type="match status" value="1"/>
</dbReference>
<dbReference type="InterPro" id="IPR036907">
    <property type="entry name" value="5'-Nucleotdase_C_sf"/>
</dbReference>
<sequence>MKRIRLTVILAVVAVLCLALAACQPPHEHQFGQWHADETNHWKTCSCGQKSYEGAHTFGSWVVDEPATETEAGSKHAVCTECGYRIEETIPATGGSHQHEFSDRWYGDEQEHWHECACGEKSDVEAHTPSQWITDVPATENSEGSRYKQCTVCGRELQREAIPVLEGARTVELYAINDFHGQVDKMPATAGYLAQQKNNNPNTVLINSGDMFQGSMESNSNYGQLLADCMDEVGFDCLTYGNHEFDWGLDKVRDLVNNNDFAFLGANIYEWDAQTKTWGDFADDIAQEYIVKTLDNGLKVGVIGVIGSQQITSISSQLVQTIGFKDPAEVIPPLAEELRNEQGCDVVVVSAHCGSSDLLASIDVSQYADAVFCAHTHREERFERNGVPFLQGGSNGYNVAHIVLTVENGEVTCDTYELVPYDYSWPNLYTVEEMIDNSNEALVEEANQVLAYLENGSLDKYETARLACHAIAEYALQTYGEIDLAMVNGGRDYVNGGDVTYSQLYSALPFDNQVYVAKVLGSDILYEARYNEIYRVSGEAIYSNQYYYVAVIDYLLFHQDADREYDYFPSAFESGFTPVPLTKQGEDIYNYRLITRDFLLEANVVDSYDYTRTNNRNDTSLLQTEVTFDGGGTVSGPEHAGTMEDPYSVADAILMATGKTSADNVYGYVRCQVSDVSGIRQGTSGDLGNFYVTDGAAEMYVYFVSRGSVSSSQDGVWNSTSDLQVGDDLVIYAQLYTYQGSAQIGGGYAYFVDELYPPVDMAALLSKRYDVSLALC</sequence>
<dbReference type="PROSITE" id="PS51257">
    <property type="entry name" value="PROKAR_LIPOPROTEIN"/>
    <property type="match status" value="1"/>
</dbReference>
<dbReference type="Gene3D" id="3.90.780.10">
    <property type="entry name" value="5'-Nucleotidase, C-terminal domain"/>
    <property type="match status" value="1"/>
</dbReference>
<keyword evidence="2" id="KW-0378">Hydrolase</keyword>
<keyword evidence="1 2" id="KW-0732">Signal</keyword>
<keyword evidence="2" id="KW-0547">Nucleotide-binding</keyword>
<evidence type="ECO:0000259" key="4">
    <source>
        <dbReference type="Pfam" id="PF02872"/>
    </source>
</evidence>
<dbReference type="Pfam" id="PF00149">
    <property type="entry name" value="Metallophos"/>
    <property type="match status" value="1"/>
</dbReference>
<gene>
    <name evidence="5" type="ORF">IAC72_04165</name>
</gene>
<evidence type="ECO:0000256" key="2">
    <source>
        <dbReference type="RuleBase" id="RU362119"/>
    </source>
</evidence>
<dbReference type="GO" id="GO:0000166">
    <property type="term" value="F:nucleotide binding"/>
    <property type="evidence" value="ECO:0007669"/>
    <property type="project" value="UniProtKB-KW"/>
</dbReference>
<dbReference type="PRINTS" id="PR01607">
    <property type="entry name" value="APYRASEFAMLY"/>
</dbReference>
<feature type="domain" description="Calcineurin-like phosphoesterase" evidence="3">
    <location>
        <begin position="174"/>
        <end position="378"/>
    </location>
</feature>
<feature type="domain" description="5'-Nucleotidase C-terminal" evidence="4">
    <location>
        <begin position="464"/>
        <end position="524"/>
    </location>
</feature>
<dbReference type="AlphaFoldDB" id="A0A9D1MX83"/>
<dbReference type="Gene3D" id="3.60.21.10">
    <property type="match status" value="1"/>
</dbReference>
<feature type="chain" id="PRO_5039756669" evidence="2">
    <location>
        <begin position="22"/>
        <end position="776"/>
    </location>
</feature>
<dbReference type="PANTHER" id="PTHR11575:SF24">
    <property type="entry name" value="5'-NUCLEOTIDASE"/>
    <property type="match status" value="1"/>
</dbReference>
<name>A0A9D1MX83_9BACT</name>
<dbReference type="InterPro" id="IPR006179">
    <property type="entry name" value="5_nucleotidase/apyrase"/>
</dbReference>
<evidence type="ECO:0000313" key="6">
    <source>
        <dbReference type="Proteomes" id="UP000886852"/>
    </source>
</evidence>
<dbReference type="Pfam" id="PF02872">
    <property type="entry name" value="5_nucleotid_C"/>
    <property type="match status" value="1"/>
</dbReference>
<dbReference type="Proteomes" id="UP000886852">
    <property type="component" value="Unassembled WGS sequence"/>
</dbReference>
<accession>A0A9D1MX83</accession>
<dbReference type="InterPro" id="IPR008334">
    <property type="entry name" value="5'-Nucleotdase_C"/>
</dbReference>
<dbReference type="InterPro" id="IPR029052">
    <property type="entry name" value="Metallo-depent_PP-like"/>
</dbReference>
<organism evidence="5 6">
    <name type="scientific">Candidatus Fimimonas merdipullorum</name>
    <dbReference type="NCBI Taxonomy" id="2840822"/>
    <lineage>
        <taxon>Bacteria</taxon>
        <taxon>Pseudomonadati</taxon>
        <taxon>Myxococcota</taxon>
        <taxon>Myxococcia</taxon>
        <taxon>Myxococcales</taxon>
        <taxon>Cystobacterineae</taxon>
        <taxon>Myxococcaceae</taxon>
        <taxon>Myxococcaceae incertae sedis</taxon>
        <taxon>Candidatus Fimimonas</taxon>
    </lineage>
</organism>